<keyword evidence="15" id="KW-0812">Transmembrane</keyword>
<keyword evidence="5 13" id="KW-0349">Heme</keyword>
<comment type="subcellular location">
    <subcellularLocation>
        <location evidence="3">Endoplasmic reticulum membrane</location>
        <topology evidence="3">Peripheral membrane protein</topology>
    </subcellularLocation>
    <subcellularLocation>
        <location evidence="2">Microsome membrane</location>
        <topology evidence="2">Peripheral membrane protein</topology>
    </subcellularLocation>
</comment>
<evidence type="ECO:0000256" key="8">
    <source>
        <dbReference type="ARBA" id="ARBA00022848"/>
    </source>
</evidence>
<comment type="similarity">
    <text evidence="4 14">Belongs to the cytochrome P450 family.</text>
</comment>
<evidence type="ECO:0000256" key="6">
    <source>
        <dbReference type="ARBA" id="ARBA00022723"/>
    </source>
</evidence>
<dbReference type="PRINTS" id="PR00463">
    <property type="entry name" value="EP450I"/>
</dbReference>
<dbReference type="Gene3D" id="1.10.630.10">
    <property type="entry name" value="Cytochrome P450"/>
    <property type="match status" value="1"/>
</dbReference>
<keyword evidence="6 13" id="KW-0479">Metal-binding</keyword>
<dbReference type="PROSITE" id="PS00086">
    <property type="entry name" value="CYTOCHROME_P450"/>
    <property type="match status" value="1"/>
</dbReference>
<evidence type="ECO:0000256" key="2">
    <source>
        <dbReference type="ARBA" id="ARBA00004174"/>
    </source>
</evidence>
<evidence type="ECO:0000256" key="4">
    <source>
        <dbReference type="ARBA" id="ARBA00010617"/>
    </source>
</evidence>
<dbReference type="CDD" id="cd11055">
    <property type="entry name" value="CYP3A-like"/>
    <property type="match status" value="1"/>
</dbReference>
<dbReference type="Pfam" id="PF00067">
    <property type="entry name" value="p450"/>
    <property type="match status" value="1"/>
</dbReference>
<keyword evidence="12 15" id="KW-0472">Membrane</keyword>
<evidence type="ECO:0000256" key="9">
    <source>
        <dbReference type="ARBA" id="ARBA00023002"/>
    </source>
</evidence>
<accession>V5H759</accession>
<dbReference type="PANTHER" id="PTHR24292">
    <property type="entry name" value="CYTOCHROME P450"/>
    <property type="match status" value="1"/>
</dbReference>
<dbReference type="GO" id="GO:0016705">
    <property type="term" value="F:oxidoreductase activity, acting on paired donors, with incorporation or reduction of molecular oxygen"/>
    <property type="evidence" value="ECO:0007669"/>
    <property type="project" value="InterPro"/>
</dbReference>
<dbReference type="AlphaFoldDB" id="V5H759"/>
<name>V5H759_IXORI</name>
<keyword evidence="15" id="KW-1133">Transmembrane helix</keyword>
<evidence type="ECO:0000256" key="15">
    <source>
        <dbReference type="SAM" id="Phobius"/>
    </source>
</evidence>
<evidence type="ECO:0000256" key="7">
    <source>
        <dbReference type="ARBA" id="ARBA00022824"/>
    </source>
</evidence>
<dbReference type="InterPro" id="IPR050476">
    <property type="entry name" value="Insect_CytP450_Detox"/>
</dbReference>
<keyword evidence="11 14" id="KW-0503">Monooxygenase</keyword>
<evidence type="ECO:0000256" key="3">
    <source>
        <dbReference type="ARBA" id="ARBA00004406"/>
    </source>
</evidence>
<evidence type="ECO:0000256" key="1">
    <source>
        <dbReference type="ARBA" id="ARBA00001971"/>
    </source>
</evidence>
<dbReference type="GO" id="GO:0020037">
    <property type="term" value="F:heme binding"/>
    <property type="evidence" value="ECO:0007669"/>
    <property type="project" value="InterPro"/>
</dbReference>
<keyword evidence="9 14" id="KW-0560">Oxidoreductase</keyword>
<evidence type="ECO:0000313" key="16">
    <source>
        <dbReference type="EMBL" id="JAB70207.1"/>
    </source>
</evidence>
<dbReference type="InterPro" id="IPR017972">
    <property type="entry name" value="Cyt_P450_CS"/>
</dbReference>
<dbReference type="FunFam" id="1.10.630.10:FF:000042">
    <property type="entry name" value="Cytochrome P450"/>
    <property type="match status" value="1"/>
</dbReference>
<keyword evidence="7" id="KW-0256">Endoplasmic reticulum</keyword>
<evidence type="ECO:0000256" key="12">
    <source>
        <dbReference type="ARBA" id="ARBA00023136"/>
    </source>
</evidence>
<dbReference type="GO" id="GO:0004497">
    <property type="term" value="F:monooxygenase activity"/>
    <property type="evidence" value="ECO:0007669"/>
    <property type="project" value="UniProtKB-KW"/>
</dbReference>
<dbReference type="InterPro" id="IPR002401">
    <property type="entry name" value="Cyt_P450_E_grp-I"/>
</dbReference>
<evidence type="ECO:0000256" key="5">
    <source>
        <dbReference type="ARBA" id="ARBA00022617"/>
    </source>
</evidence>
<dbReference type="SUPFAM" id="SSF48264">
    <property type="entry name" value="Cytochrome P450"/>
    <property type="match status" value="1"/>
</dbReference>
<keyword evidence="8" id="KW-0492">Microsome</keyword>
<dbReference type="PANTHER" id="PTHR24292:SF54">
    <property type="entry name" value="CYP9F3-RELATED"/>
    <property type="match status" value="1"/>
</dbReference>
<dbReference type="GO" id="GO:0005506">
    <property type="term" value="F:iron ion binding"/>
    <property type="evidence" value="ECO:0007669"/>
    <property type="project" value="InterPro"/>
</dbReference>
<organism evidence="16">
    <name type="scientific">Ixodes ricinus</name>
    <name type="common">Common tick</name>
    <name type="synonym">Acarus ricinus</name>
    <dbReference type="NCBI Taxonomy" id="34613"/>
    <lineage>
        <taxon>Eukaryota</taxon>
        <taxon>Metazoa</taxon>
        <taxon>Ecdysozoa</taxon>
        <taxon>Arthropoda</taxon>
        <taxon>Chelicerata</taxon>
        <taxon>Arachnida</taxon>
        <taxon>Acari</taxon>
        <taxon>Parasitiformes</taxon>
        <taxon>Ixodida</taxon>
        <taxon>Ixodoidea</taxon>
        <taxon>Ixodidae</taxon>
        <taxon>Ixodinae</taxon>
        <taxon>Ixodes</taxon>
    </lineage>
</organism>
<dbReference type="InterPro" id="IPR036396">
    <property type="entry name" value="Cyt_P450_sf"/>
</dbReference>
<comment type="cofactor">
    <cofactor evidence="1 13">
        <name>heme</name>
        <dbReference type="ChEBI" id="CHEBI:30413"/>
    </cofactor>
</comment>
<evidence type="ECO:0000256" key="11">
    <source>
        <dbReference type="ARBA" id="ARBA00023033"/>
    </source>
</evidence>
<evidence type="ECO:0000256" key="13">
    <source>
        <dbReference type="PIRSR" id="PIRSR602401-1"/>
    </source>
</evidence>
<proteinExistence type="evidence at transcript level"/>
<feature type="binding site" description="axial binding residue" evidence="13">
    <location>
        <position position="463"/>
    </location>
    <ligand>
        <name>heme</name>
        <dbReference type="ChEBI" id="CHEBI:30413"/>
    </ligand>
    <ligandPart>
        <name>Fe</name>
        <dbReference type="ChEBI" id="CHEBI:18248"/>
    </ligandPart>
</feature>
<dbReference type="EMBL" id="GANP01014261">
    <property type="protein sequence ID" value="JAB70207.1"/>
    <property type="molecule type" value="mRNA"/>
</dbReference>
<dbReference type="GO" id="GO:0005789">
    <property type="term" value="C:endoplasmic reticulum membrane"/>
    <property type="evidence" value="ECO:0007669"/>
    <property type="project" value="UniProtKB-SubCell"/>
</dbReference>
<evidence type="ECO:0000256" key="14">
    <source>
        <dbReference type="RuleBase" id="RU000461"/>
    </source>
</evidence>
<sequence length="519" mass="59323">MLFFGFVDWILLVVAASVLLYLYLSRHRNYWKDQNVVHEKYSLILGPISRFLFKPFHLMNHERYIKYGRLFGVFEGRQPVLVVADPELLKLVLVKDFARLPDRRPLPIVQPLLEEMMAFATLKKWRKLRPPATPAFATGKLRKMYPRINDSIHSTVQFLKEAAEKDTEMDIRTLFSAYTLDAIARCAFGTKMESLIEEVNHFAAKNKSSITGPQSLLVAISLLFPGLVKLLKLDIFKSDLLTYFKTLSETIMEERKHKESRQDDFLQLMMDVQEESISAGADTSLQADHRLFNPDSGSKAVFKDRKALTKSEALAQCILFFLAGRDTSAALLAHAVYLLALHPEAQAKLRKEADECFEKHGEELTMDVVAKLEYVHGVASEALRMLPPATRIERLAAEDYVLGDTGIKVRKGCLIAIPVYSMHHDPEYFPDPFTFKPERFIGENIESIRPYTYLPFGAGPRNCIGNRFALEAIKIALLHVVRSVEFYRTQNTAVPLEFVRRLRFLQAKDITVGIRKRPL</sequence>
<feature type="transmembrane region" description="Helical" evidence="15">
    <location>
        <begin position="6"/>
        <end position="24"/>
    </location>
</feature>
<keyword evidence="10 13" id="KW-0408">Iron</keyword>
<dbReference type="InterPro" id="IPR001128">
    <property type="entry name" value="Cyt_P450"/>
</dbReference>
<protein>
    <submittedName>
        <fullName evidence="16">Putative cytochrome</fullName>
    </submittedName>
</protein>
<dbReference type="PRINTS" id="PR00385">
    <property type="entry name" value="P450"/>
</dbReference>
<reference evidence="16" key="1">
    <citation type="journal article" date="2015" name="Sci. Rep.">
        <title>Tissue- and time-dependent transcription in Ixodes ricinus salivary glands and midguts when blood feeding on the vertebrate host.</title>
        <authorList>
            <person name="Kotsyfakis M."/>
            <person name="Schwarz A."/>
            <person name="Erhart J."/>
            <person name="Ribeiro J.M."/>
        </authorList>
    </citation>
    <scope>NUCLEOTIDE SEQUENCE</scope>
    <source>
        <tissue evidence="16">Salivary gland and midgut</tissue>
    </source>
</reference>
<evidence type="ECO:0000256" key="10">
    <source>
        <dbReference type="ARBA" id="ARBA00023004"/>
    </source>
</evidence>